<name>A0A3B3UGL1_9TELE</name>
<dbReference type="PROSITE" id="PS00022">
    <property type="entry name" value="EGF_1"/>
    <property type="match status" value="3"/>
</dbReference>
<dbReference type="SUPFAM" id="SSF57196">
    <property type="entry name" value="EGF/Laminin"/>
    <property type="match status" value="1"/>
</dbReference>
<comment type="caution">
    <text evidence="2">Lacks conserved residue(s) required for the propagation of feature annotation.</text>
</comment>
<evidence type="ECO:0000256" key="2">
    <source>
        <dbReference type="PROSITE-ProRule" id="PRU00076"/>
    </source>
</evidence>
<keyword evidence="2" id="KW-0245">EGF-like domain</keyword>
<evidence type="ECO:0000256" key="1">
    <source>
        <dbReference type="ARBA" id="ARBA00023157"/>
    </source>
</evidence>
<feature type="disulfide bond" evidence="2">
    <location>
        <begin position="116"/>
        <end position="126"/>
    </location>
</feature>
<dbReference type="GeneTree" id="ENSGT00940000170319"/>
<dbReference type="PROSITE" id="PS50026">
    <property type="entry name" value="EGF_3"/>
    <property type="match status" value="1"/>
</dbReference>
<dbReference type="Gene3D" id="2.10.25.10">
    <property type="entry name" value="Laminin"/>
    <property type="match status" value="2"/>
</dbReference>
<accession>A0A3B3UGL1</accession>
<dbReference type="GO" id="GO:0007399">
    <property type="term" value="P:nervous system development"/>
    <property type="evidence" value="ECO:0007669"/>
    <property type="project" value="UniProtKB-ARBA"/>
</dbReference>
<organism evidence="5 6">
    <name type="scientific">Poecilia latipinna</name>
    <name type="common">sailfin molly</name>
    <dbReference type="NCBI Taxonomy" id="48699"/>
    <lineage>
        <taxon>Eukaryota</taxon>
        <taxon>Metazoa</taxon>
        <taxon>Chordata</taxon>
        <taxon>Craniata</taxon>
        <taxon>Vertebrata</taxon>
        <taxon>Euteleostomi</taxon>
        <taxon>Actinopterygii</taxon>
        <taxon>Neopterygii</taxon>
        <taxon>Teleostei</taxon>
        <taxon>Neoteleostei</taxon>
        <taxon>Acanthomorphata</taxon>
        <taxon>Ovalentaria</taxon>
        <taxon>Atherinomorphae</taxon>
        <taxon>Cyprinodontiformes</taxon>
        <taxon>Poeciliidae</taxon>
        <taxon>Poeciliinae</taxon>
        <taxon>Poecilia</taxon>
    </lineage>
</organism>
<dbReference type="InterPro" id="IPR006207">
    <property type="entry name" value="Cys_knot_C"/>
</dbReference>
<keyword evidence="6" id="KW-1185">Reference proteome</keyword>
<keyword evidence="1 2" id="KW-1015">Disulfide bond</keyword>
<sequence length="265" mass="27913">MINTETSIKCRRQAFPQAGLCCVFSGVPPLVAASGLRPGPDRPPPGFDGCIHKVRINGEMQDLTFRTGPAVLVGCHSCSVCTAGACREGGQTGVTCSCPPGRMGALCDETAASDPCQNIRCVHGTCVATAQAYSCRCSDGYQGLSCDRPACSCAHGECRTSESGVLVCHCEPGFTGPACNTELRCQGETLREQLKRHQAMRTCTSTSRVPRVACPRSCQAAAPPGVCCGVTKTRRRKVAFRCTDGSSYSEELETALECGCGRCPL</sequence>
<reference evidence="5" key="1">
    <citation type="submission" date="2025-08" db="UniProtKB">
        <authorList>
            <consortium name="Ensembl"/>
        </authorList>
    </citation>
    <scope>IDENTIFICATION</scope>
</reference>
<dbReference type="AlphaFoldDB" id="A0A3B3UGL1"/>
<evidence type="ECO:0000313" key="5">
    <source>
        <dbReference type="Ensembl" id="ENSPLAP00000012053.1"/>
    </source>
</evidence>
<feature type="domain" description="CTCK" evidence="3">
    <location>
        <begin position="185"/>
        <end position="264"/>
    </location>
</feature>
<dbReference type="PROSITE" id="PS01185">
    <property type="entry name" value="CTCK_1"/>
    <property type="match status" value="1"/>
</dbReference>
<proteinExistence type="predicted"/>
<feature type="domain" description="EGF-like" evidence="4">
    <location>
        <begin position="112"/>
        <end position="147"/>
    </location>
</feature>
<dbReference type="Proteomes" id="UP000261500">
    <property type="component" value="Unplaced"/>
</dbReference>
<feature type="disulfide bond" evidence="2">
    <location>
        <begin position="137"/>
        <end position="146"/>
    </location>
</feature>
<dbReference type="InterPro" id="IPR000742">
    <property type="entry name" value="EGF"/>
</dbReference>
<dbReference type="SMART" id="SM00181">
    <property type="entry name" value="EGF"/>
    <property type="match status" value="3"/>
</dbReference>
<evidence type="ECO:0000259" key="3">
    <source>
        <dbReference type="PROSITE" id="PS01225"/>
    </source>
</evidence>
<evidence type="ECO:0000313" key="6">
    <source>
        <dbReference type="Proteomes" id="UP000261500"/>
    </source>
</evidence>
<dbReference type="Ensembl" id="ENSPLAT00000019665.1">
    <property type="protein sequence ID" value="ENSPLAP00000012053.1"/>
    <property type="gene ID" value="ENSPLAG00000015299.1"/>
</dbReference>
<dbReference type="STRING" id="48699.ENSPLAP00000012053"/>
<dbReference type="PROSITE" id="PS01186">
    <property type="entry name" value="EGF_2"/>
    <property type="match status" value="2"/>
</dbReference>
<protein>
    <recommendedName>
        <fullName evidence="7">Slit homolog 3 (Drosophila)</fullName>
    </recommendedName>
</protein>
<reference evidence="5" key="2">
    <citation type="submission" date="2025-09" db="UniProtKB">
        <authorList>
            <consortium name="Ensembl"/>
        </authorList>
    </citation>
    <scope>IDENTIFICATION</scope>
</reference>
<evidence type="ECO:0000259" key="4">
    <source>
        <dbReference type="PROSITE" id="PS50026"/>
    </source>
</evidence>
<evidence type="ECO:0008006" key="7">
    <source>
        <dbReference type="Google" id="ProtNLM"/>
    </source>
</evidence>
<dbReference type="PROSITE" id="PS01225">
    <property type="entry name" value="CTCK_2"/>
    <property type="match status" value="1"/>
</dbReference>